<feature type="transmembrane region" description="Helical" evidence="9">
    <location>
        <begin position="7"/>
        <end position="30"/>
    </location>
</feature>
<comment type="caution">
    <text evidence="11">The sequence shown here is derived from an EMBL/GenBank/DDBJ whole genome shotgun (WGS) entry which is preliminary data.</text>
</comment>
<evidence type="ECO:0000256" key="6">
    <source>
        <dbReference type="ARBA" id="ARBA00022989"/>
    </source>
</evidence>
<dbReference type="RefSeq" id="WP_067559836.1">
    <property type="nucleotide sequence ID" value="NZ_LPXN01000160.1"/>
</dbReference>
<dbReference type="InterPro" id="IPR055348">
    <property type="entry name" value="DctQ"/>
</dbReference>
<dbReference type="GO" id="GO:0005886">
    <property type="term" value="C:plasma membrane"/>
    <property type="evidence" value="ECO:0007669"/>
    <property type="project" value="UniProtKB-SubCell"/>
</dbReference>
<dbReference type="STRING" id="580166.AUP43_03580"/>
<evidence type="ECO:0000256" key="3">
    <source>
        <dbReference type="ARBA" id="ARBA00022475"/>
    </source>
</evidence>
<sequence length="171" mass="18884">MGRIGAVCGAISDWLGYLSAGLLFATGLILSYEVCARYFFNAPTIWIHDYAVTFQVWFTYFALAYVLRSGEMIRITAVIGLLGPNGRRLAEAFSLVVIIAISILVVVLGSDIVRDSIALGRRQPTMLALPNWIVELPVVVGFALLAVQALLNLIRLPFEEAPVFRVEEMHK</sequence>
<keyword evidence="12" id="KW-1185">Reference proteome</keyword>
<dbReference type="AlphaFoldDB" id="A0A154VIA7"/>
<keyword evidence="2 9" id="KW-0813">Transport</keyword>
<dbReference type="Pfam" id="PF04290">
    <property type="entry name" value="DctQ"/>
    <property type="match status" value="1"/>
</dbReference>
<keyword evidence="5 9" id="KW-0812">Transmembrane</keyword>
<comment type="subunit">
    <text evidence="9">The complex comprises the extracytoplasmic solute receptor protein and the two transmembrane proteins.</text>
</comment>
<dbReference type="EMBL" id="LPXN01000160">
    <property type="protein sequence ID" value="KZD01030.1"/>
    <property type="molecule type" value="Genomic_DNA"/>
</dbReference>
<comment type="similarity">
    <text evidence="8 9">Belongs to the TRAP transporter small permease family.</text>
</comment>
<comment type="subcellular location">
    <subcellularLocation>
        <location evidence="1 9">Cell inner membrane</location>
        <topology evidence="1 9">Multi-pass membrane protein</topology>
    </subcellularLocation>
</comment>
<evidence type="ECO:0000256" key="7">
    <source>
        <dbReference type="ARBA" id="ARBA00023136"/>
    </source>
</evidence>
<keyword evidence="6 9" id="KW-1133">Transmembrane helix</keyword>
<evidence type="ECO:0000256" key="1">
    <source>
        <dbReference type="ARBA" id="ARBA00004429"/>
    </source>
</evidence>
<reference evidence="11 12" key="1">
    <citation type="submission" date="2015-12" db="EMBL/GenBank/DDBJ databases">
        <title>Genome sequence of Oceanibaculum pacificum MCCC 1A02656.</title>
        <authorList>
            <person name="Lu L."/>
            <person name="Lai Q."/>
            <person name="Shao Z."/>
            <person name="Qian P."/>
        </authorList>
    </citation>
    <scope>NUCLEOTIDE SEQUENCE [LARGE SCALE GENOMIC DNA]</scope>
    <source>
        <strain evidence="11 12">MCCC 1A02656</strain>
    </source>
</reference>
<feature type="transmembrane region" description="Helical" evidence="9">
    <location>
        <begin position="50"/>
        <end position="68"/>
    </location>
</feature>
<dbReference type="PANTHER" id="PTHR35011">
    <property type="entry name" value="2,3-DIKETO-L-GULONATE TRAP TRANSPORTER SMALL PERMEASE PROTEIN YIAM"/>
    <property type="match status" value="1"/>
</dbReference>
<organism evidence="11 12">
    <name type="scientific">Oceanibaculum pacificum</name>
    <dbReference type="NCBI Taxonomy" id="580166"/>
    <lineage>
        <taxon>Bacteria</taxon>
        <taxon>Pseudomonadati</taxon>
        <taxon>Pseudomonadota</taxon>
        <taxon>Alphaproteobacteria</taxon>
        <taxon>Rhodospirillales</taxon>
        <taxon>Oceanibaculaceae</taxon>
        <taxon>Oceanibaculum</taxon>
    </lineage>
</organism>
<feature type="transmembrane region" description="Helical" evidence="9">
    <location>
        <begin position="129"/>
        <end position="151"/>
    </location>
</feature>
<evidence type="ECO:0000256" key="2">
    <source>
        <dbReference type="ARBA" id="ARBA00022448"/>
    </source>
</evidence>
<evidence type="ECO:0000256" key="4">
    <source>
        <dbReference type="ARBA" id="ARBA00022519"/>
    </source>
</evidence>
<feature type="transmembrane region" description="Helical" evidence="9">
    <location>
        <begin position="89"/>
        <end position="109"/>
    </location>
</feature>
<proteinExistence type="inferred from homology"/>
<feature type="domain" description="Tripartite ATP-independent periplasmic transporters DctQ component" evidence="10">
    <location>
        <begin position="28"/>
        <end position="156"/>
    </location>
</feature>
<comment type="function">
    <text evidence="9">Part of the tripartite ATP-independent periplasmic (TRAP) transport system.</text>
</comment>
<name>A0A154VIA7_9PROT</name>
<protein>
    <recommendedName>
        <fullName evidence="9">TRAP transporter small permease protein</fullName>
    </recommendedName>
</protein>
<dbReference type="Proteomes" id="UP000076400">
    <property type="component" value="Unassembled WGS sequence"/>
</dbReference>
<keyword evidence="4 9" id="KW-0997">Cell inner membrane</keyword>
<evidence type="ECO:0000256" key="5">
    <source>
        <dbReference type="ARBA" id="ARBA00022692"/>
    </source>
</evidence>
<dbReference type="OrthoDB" id="4964541at2"/>
<dbReference type="InterPro" id="IPR007387">
    <property type="entry name" value="TRAP_DctQ"/>
</dbReference>
<keyword evidence="7 9" id="KW-0472">Membrane</keyword>
<accession>A0A154VIA7</accession>
<dbReference type="GO" id="GO:0022857">
    <property type="term" value="F:transmembrane transporter activity"/>
    <property type="evidence" value="ECO:0007669"/>
    <property type="project" value="UniProtKB-UniRule"/>
</dbReference>
<evidence type="ECO:0000313" key="12">
    <source>
        <dbReference type="Proteomes" id="UP000076400"/>
    </source>
</evidence>
<evidence type="ECO:0000256" key="8">
    <source>
        <dbReference type="ARBA" id="ARBA00038436"/>
    </source>
</evidence>
<evidence type="ECO:0000259" key="10">
    <source>
        <dbReference type="Pfam" id="PF04290"/>
    </source>
</evidence>
<evidence type="ECO:0000256" key="9">
    <source>
        <dbReference type="RuleBase" id="RU369079"/>
    </source>
</evidence>
<evidence type="ECO:0000313" key="11">
    <source>
        <dbReference type="EMBL" id="KZD01030.1"/>
    </source>
</evidence>
<keyword evidence="3" id="KW-1003">Cell membrane</keyword>
<gene>
    <name evidence="11" type="ORF">AUP43_03580</name>
</gene>